<reference evidence="1 2" key="1">
    <citation type="journal article" date="2019" name="Commun. Biol.">
        <title>The bagworm genome reveals a unique fibroin gene that provides high tensile strength.</title>
        <authorList>
            <person name="Kono N."/>
            <person name="Nakamura H."/>
            <person name="Ohtoshi R."/>
            <person name="Tomita M."/>
            <person name="Numata K."/>
            <person name="Arakawa K."/>
        </authorList>
    </citation>
    <scope>NUCLEOTIDE SEQUENCE [LARGE SCALE GENOMIC DNA]</scope>
</reference>
<dbReference type="Proteomes" id="UP000299102">
    <property type="component" value="Unassembled WGS sequence"/>
</dbReference>
<organism evidence="1 2">
    <name type="scientific">Eumeta variegata</name>
    <name type="common">Bagworm moth</name>
    <name type="synonym">Eumeta japonica</name>
    <dbReference type="NCBI Taxonomy" id="151549"/>
    <lineage>
        <taxon>Eukaryota</taxon>
        <taxon>Metazoa</taxon>
        <taxon>Ecdysozoa</taxon>
        <taxon>Arthropoda</taxon>
        <taxon>Hexapoda</taxon>
        <taxon>Insecta</taxon>
        <taxon>Pterygota</taxon>
        <taxon>Neoptera</taxon>
        <taxon>Endopterygota</taxon>
        <taxon>Lepidoptera</taxon>
        <taxon>Glossata</taxon>
        <taxon>Ditrysia</taxon>
        <taxon>Tineoidea</taxon>
        <taxon>Psychidae</taxon>
        <taxon>Oiketicinae</taxon>
        <taxon>Eumeta</taxon>
    </lineage>
</organism>
<dbReference type="EMBL" id="BGZK01001574">
    <property type="protein sequence ID" value="GBP82627.1"/>
    <property type="molecule type" value="Genomic_DNA"/>
</dbReference>
<proteinExistence type="predicted"/>
<accession>A0A4C1Z7K0</accession>
<evidence type="ECO:0000313" key="1">
    <source>
        <dbReference type="EMBL" id="GBP82627.1"/>
    </source>
</evidence>
<sequence>MTLFKNRNHLGLLQLTWFQNLRCLRRCGRNIFIDFLTCTNPTTRSEPGTSNRAKVQTSPLVFTLRKVKLYKYSGAAPMRSLYGNEPASNIAL</sequence>
<dbReference type="AlphaFoldDB" id="A0A4C1Z7K0"/>
<name>A0A4C1Z7K0_EUMVA</name>
<gene>
    <name evidence="1" type="ORF">EVAR_54103_1</name>
</gene>
<protein>
    <submittedName>
        <fullName evidence="1">Uncharacterized protein</fullName>
    </submittedName>
</protein>
<keyword evidence="2" id="KW-1185">Reference proteome</keyword>
<comment type="caution">
    <text evidence="1">The sequence shown here is derived from an EMBL/GenBank/DDBJ whole genome shotgun (WGS) entry which is preliminary data.</text>
</comment>
<evidence type="ECO:0000313" key="2">
    <source>
        <dbReference type="Proteomes" id="UP000299102"/>
    </source>
</evidence>